<evidence type="ECO:0000313" key="3">
    <source>
        <dbReference type="Proteomes" id="UP000712527"/>
    </source>
</evidence>
<name>A0ABS2F1R1_9ACTN</name>
<gene>
    <name evidence="2" type="ORF">H9X80_02960</name>
</gene>
<feature type="compositionally biased region" description="Low complexity" evidence="1">
    <location>
        <begin position="292"/>
        <end position="317"/>
    </location>
</feature>
<protein>
    <submittedName>
        <fullName evidence="2">PRC-barrel domain containing protein</fullName>
    </submittedName>
</protein>
<dbReference type="Proteomes" id="UP000712527">
    <property type="component" value="Unassembled WGS sequence"/>
</dbReference>
<dbReference type="EMBL" id="JACSNQ010000003">
    <property type="protein sequence ID" value="MBM6774507.1"/>
    <property type="molecule type" value="Genomic_DNA"/>
</dbReference>
<dbReference type="RefSeq" id="WP_204792856.1">
    <property type="nucleotide sequence ID" value="NZ_JACSNQ010000003.1"/>
</dbReference>
<comment type="caution">
    <text evidence="2">The sequence shown here is derived from an EMBL/GenBank/DDBJ whole genome shotgun (WGS) entry which is preliminary data.</text>
</comment>
<keyword evidence="3" id="KW-1185">Reference proteome</keyword>
<organism evidence="2 3">
    <name type="scientific">Olsenella profusa</name>
    <dbReference type="NCBI Taxonomy" id="138595"/>
    <lineage>
        <taxon>Bacteria</taxon>
        <taxon>Bacillati</taxon>
        <taxon>Actinomycetota</taxon>
        <taxon>Coriobacteriia</taxon>
        <taxon>Coriobacteriales</taxon>
        <taxon>Atopobiaceae</taxon>
        <taxon>Olsenella</taxon>
    </lineage>
</organism>
<accession>A0ABS2F1R1</accession>
<feature type="region of interest" description="Disordered" evidence="1">
    <location>
        <begin position="238"/>
        <end position="363"/>
    </location>
</feature>
<feature type="compositionally biased region" description="Basic and acidic residues" evidence="1">
    <location>
        <begin position="352"/>
        <end position="363"/>
    </location>
</feature>
<feature type="compositionally biased region" description="Basic and acidic residues" evidence="1">
    <location>
        <begin position="257"/>
        <end position="269"/>
    </location>
</feature>
<proteinExistence type="predicted"/>
<evidence type="ECO:0000313" key="2">
    <source>
        <dbReference type="EMBL" id="MBM6774507.1"/>
    </source>
</evidence>
<reference evidence="2 3" key="1">
    <citation type="journal article" date="2021" name="Sci. Rep.">
        <title>The distribution of antibiotic resistance genes in chicken gut microbiota commensals.</title>
        <authorList>
            <person name="Juricova H."/>
            <person name="Matiasovicova J."/>
            <person name="Kubasova T."/>
            <person name="Cejkova D."/>
            <person name="Rychlik I."/>
        </authorList>
    </citation>
    <scope>NUCLEOTIDE SEQUENCE [LARGE SCALE GENOMIC DNA]</scope>
    <source>
        <strain evidence="2 3">An794</strain>
    </source>
</reference>
<evidence type="ECO:0000256" key="1">
    <source>
        <dbReference type="SAM" id="MobiDB-lite"/>
    </source>
</evidence>
<sequence>MLKISDLTGLRVLVPKSAKKAKDGTVTERFQKLGKVHNAVFSPSGKRVVGLMVKRPDVAGMVKRADVFLAWDSFELQDEKTLLVTRPDDGMDKAARRRLSLNWDACIIWTGMDAHTTAGKSLGYVSDAEVDQKTGRVSRFLTTDGSVSRALVGSFVITADMVRGYRDGCMIIDPGEKNVELDGGLAGAAGESYARAKAKGAEVGKKAAVVAGEAVDKGSFALGRALGKAKRAIADAASEGEAAEKRPQPQAPAVEAADVRVEKPVERLPEQAAEVPAEDARPKPKTYAPVDTSAQGQSAAAAASKPRPAAPKTSSARTARPVAKKKPASTGDKVARAAGKQLGSLGKMFGSFKDEFDKASKGE</sequence>